<proteinExistence type="predicted"/>
<feature type="region of interest" description="Disordered" evidence="1">
    <location>
        <begin position="1"/>
        <end position="24"/>
    </location>
</feature>
<name>A0A1V2UL08_ENTMU</name>
<feature type="region of interest" description="Disordered" evidence="1">
    <location>
        <begin position="404"/>
        <end position="429"/>
    </location>
</feature>
<dbReference type="NCBIfam" id="NF033898">
    <property type="entry name" value="QWxxN_dom"/>
    <property type="match status" value="2"/>
</dbReference>
<protein>
    <submittedName>
        <fullName evidence="2">Uncharacterized protein</fullName>
    </submittedName>
</protein>
<evidence type="ECO:0000313" key="3">
    <source>
        <dbReference type="Proteomes" id="UP000189299"/>
    </source>
</evidence>
<feature type="compositionally biased region" description="Polar residues" evidence="1">
    <location>
        <begin position="2288"/>
        <end position="2310"/>
    </location>
</feature>
<feature type="compositionally biased region" description="Basic and acidic residues" evidence="1">
    <location>
        <begin position="2336"/>
        <end position="2348"/>
    </location>
</feature>
<evidence type="ECO:0000313" key="2">
    <source>
        <dbReference type="EMBL" id="ONN44125.1"/>
    </source>
</evidence>
<feature type="compositionally biased region" description="Polar residues" evidence="1">
    <location>
        <begin position="2349"/>
        <end position="2368"/>
    </location>
</feature>
<comment type="caution">
    <text evidence="2">The sequence shown here is derived from an EMBL/GenBank/DDBJ whole genome shotgun (WGS) entry which is preliminary data.</text>
</comment>
<dbReference type="RefSeq" id="WP_077151351.1">
    <property type="nucleotide sequence ID" value="NZ_CABMMO010000003.1"/>
</dbReference>
<feature type="region of interest" description="Disordered" evidence="1">
    <location>
        <begin position="2280"/>
        <end position="2368"/>
    </location>
</feature>
<dbReference type="Proteomes" id="UP000189299">
    <property type="component" value="Unassembled WGS sequence"/>
</dbReference>
<dbReference type="EMBL" id="MSTR01000003">
    <property type="protein sequence ID" value="ONN44125.1"/>
    <property type="molecule type" value="Genomic_DNA"/>
</dbReference>
<sequence>MPIDNQSNRKRNGQFNNEKNNKEDKQAFEDAVKAISSGVGHAPTPAIFHSPLLLSLYVSSILGNVVVRGEGPKQQRVKRNSGTVFEADTFVEVTQHANQSEVLNSLTSHSTVNTTLLTPALTENSTAIATVNAPFFRTFYDNTTYNLTDFAHHWSLNVHKIAHGIAETYGCTTNKTSITRPILEEESNPFNHTQVHFKTVCQSAIAESQKINQQPTDQPTELHHFSFKKRGDGSSKQQFLFEDSAEKLKNIFKQSFNKTSHQTDQQTTGNATNDTSGTANFFKGLTEAFVTFFNDFDQPIYTEKHESLKGDSLITRFLSMMAQSISYQDEIHQTATPSKDKNVPHAFRSYDFSSGIPTLKKEEEGFATQFWTLFSKMDETLTNFIKKWDLFVVRGAEARPINHPFSDNEDSVSASETGDEKTAIENQQKIATTESTNTSDLVVVGKIIEDIEQNRKPAERYEEPIPAFFYDKKLFERKDATDKAITQLKEFLVKQKIVSKTAHAGLVLKELEKWAEIKSLHDLSEESDKIQFLNFFIRYSYGLEDARAGDISSANQLQSTFMQLKINVGLIGYTFQQNTYPIQLSPKETPDVTNVQAETEVSNQIFSDFIHDRPASISINQTITAVVYHRDLFNQREKTKIVNQGLVSFAYKQGTRLKNPSASHLIRWMQKWILRGKNYAEIVNREELAAKELLKAYGSKMKISSPNDSRAVIQQWENNNAQMGYTYKKDEINVIGQATDKEKKAEQLEKQRVLSFLRENGIIPMTGSTYVLEEDQKPFLFNEREEVIDQRIVAFLKKKGIVCDTSNSERLAETVSNWVLIEGANQKIIDPVKLKQFSQAILGQEDNGLISNKEAELTFTKWLWGKLEKDDSSTVSNSQTKTSKPVLENSETQWRSQEVLDKVELFLREKYLIKGEVTKEDILSGIGGWFRQDSVNGEVSPEKIQGIATVILKELKLYGGAEDELISDNDAKKTIMKWVIENVLGSSVEEYATKKILDHPNPDNFTIGELRNSFKLDEFVKSGQLKLVKEDNPQKQNELENNVRLLWSICLNYMLPNYFLKSSDLSDNLLISDYRSLMQMTGSRILAASGLLNQFNQEEIRTLGELFFESVSNQGIQDMEELDHLLFPALFTTAQLDASLLRKSMEEGNYKEVAISTFIGYFQRGYFAIMAHQEEINRLYGNYQTAVINFRRKQALVTEVINECERLGIRVTKLASQVYLAGGNPCPGPWIPRDLEKWYTELTTEVAESYHLFNRKLIGLSIHSSNQSELDFMFSPETHIYEGSAKFIDTDGPSKTVGPSPSIVFSGNRQERDDLILPLKETDILIAIRDNEERRYALKRLEKEGGYAFYRVDKDPFLLLEYDLVDLKSLWWRKPKKVGDKIQIGRYYYSFSTEIHLDKLLSHGNEKETLFNTISLKHKNILYHQLYESGNDKTITSQVWDVVSHFIPFYDCVVGIVNKDTASAVPNCLIDTLLLVPILGQISSINIRFALGAARVIARGGITGLVKNTSKIVPKISELRSLLASVVRYIDPGIEAAISGGRFVIKNLLKLKNQPILTRNIHFKPVLTKLEKHEKDLPAPVISKMTVTARLPRNGPQVLVKKMKNNLYVKVSDFKKGDVYGKIFTLRGEELREFEGPVFFSQKQKEIIQSLKINIQPDEMFIEKINYYPKGYGEGTVMEIYKNGQKKMDVIEMDGQLVPVRIQAIKKYGVRYDVMDGDKVLPVNFNGIEWYFEQDTSPLISRAVKIEVTNRINQFEAVWDPSTLSAPDGNGLMWSAEGRTYIKIQERYIPLALLDKGNNRYHLVKKDILEPMTVLRLDPGIDQFRFETQLEKSVVERPDDLLFAGGFDEGASTSKGQPASTQNQLTSVTLSNPNYPPYMWVPKIPQKWPEWKARMNAIEIDRPNNVPVLENSQVVLPRLTKLIPEPPKEIITDEALTIKNIKLGIQHCLPPELKNKYRVFAGLDAAKMPEHLKEFRKVVAKEYNEAVNIVDLVIEECKYLLRFEKISSTTRGTYLANMFNVYGKPEEQAVLKEVVKRLQTIAEKSKAFLKQSADWGFKNIWIASTDFQKDPITKKFYSLSKERNSPYGFVIRTDAENRIILMADSFNKNPNYWPEVEIAPPVSETLLHETSHLVSMTDDIVVYDEVHRGFLRRGKDAQIDFVSRYHKNFRTTGFSDFVRMIANYFRMDKLSRMAVFRNFDTDSMLFANYMLNDAEMVGTLLRDVANGYRYDQPLLRPKRSVNEPTQEPTAEIGSGNILINLSLMSIGEYATEERSIGLEVTKEPPLGSTLSDVSPTTEFSTSMDSKQAGSASVIDGKIPNSQSQNGEIPAQRIRVKRSDLNVSEEKINQRTSQSSSVEQNGTLSKVSQPVSANPTIYNKFSALINRGVGKSEALNRTSTRRQNKNKLVGMNL</sequence>
<dbReference type="OrthoDB" id="2195264at2"/>
<reference evidence="2 3" key="1">
    <citation type="submission" date="2016-12" db="EMBL/GenBank/DDBJ databases">
        <authorList>
            <person name="Song W.-J."/>
            <person name="Kurnit D.M."/>
        </authorList>
    </citation>
    <scope>NUCLEOTIDE SEQUENCE [LARGE SCALE GENOMIC DNA]</scope>
    <source>
        <strain evidence="2 3">CGB1038-1_S1</strain>
    </source>
</reference>
<evidence type="ECO:0000256" key="1">
    <source>
        <dbReference type="SAM" id="MobiDB-lite"/>
    </source>
</evidence>
<organism evidence="2 3">
    <name type="scientific">Enterococcus mundtii</name>
    <dbReference type="NCBI Taxonomy" id="53346"/>
    <lineage>
        <taxon>Bacteria</taxon>
        <taxon>Bacillati</taxon>
        <taxon>Bacillota</taxon>
        <taxon>Bacilli</taxon>
        <taxon>Lactobacillales</taxon>
        <taxon>Enterococcaceae</taxon>
        <taxon>Enterococcus</taxon>
    </lineage>
</organism>
<gene>
    <name evidence="2" type="ORF">BTN92_04630</name>
</gene>
<accession>A0A1V2UL08</accession>